<accession>A0A6L9VX63</accession>
<evidence type="ECO:0000313" key="5">
    <source>
        <dbReference type="Proteomes" id="UP000289372"/>
    </source>
</evidence>
<evidence type="ECO:0000313" key="6">
    <source>
        <dbReference type="Proteomes" id="UP000471082"/>
    </source>
</evidence>
<comment type="caution">
    <text evidence="2">The sequence shown here is derived from an EMBL/GenBank/DDBJ whole genome shotgun (WGS) entry which is preliminary data.</text>
</comment>
<name>A0A6L9VX63_XANPE</name>
<dbReference type="AlphaFoldDB" id="A0A6L9VX63"/>
<dbReference type="Proteomes" id="UP000035369">
    <property type="component" value="Unassembled WGS sequence"/>
</dbReference>
<evidence type="ECO:0000313" key="1">
    <source>
        <dbReference type="EMBL" id="KLC07824.1"/>
    </source>
</evidence>
<sequence length="86" mass="9154">MSTIVNVLDIMNRVALFNGGLVADDLGKCQTALKELFEKSRALSAHLEHSIAIANVSSPETVPVRHPIRVALDEFDEALRAAGGAA</sequence>
<organism evidence="2 6">
    <name type="scientific">Xanthomonas perforans</name>
    <dbReference type="NCBI Taxonomy" id="442694"/>
    <lineage>
        <taxon>Bacteria</taxon>
        <taxon>Pseudomonadati</taxon>
        <taxon>Pseudomonadota</taxon>
        <taxon>Gammaproteobacteria</taxon>
        <taxon>Lysobacterales</taxon>
        <taxon>Lysobacteraceae</taxon>
        <taxon>Xanthomonas</taxon>
    </lineage>
</organism>
<gene>
    <name evidence="3" type="ORF">DB769_22315</name>
    <name evidence="2" type="ORF">G3W61_11260</name>
    <name evidence="1" type="ORF">XP315_08405</name>
</gene>
<protein>
    <submittedName>
        <fullName evidence="2">Uncharacterized protein</fullName>
    </submittedName>
</protein>
<dbReference type="RefSeq" id="WP_046931981.1">
    <property type="nucleotide sequence ID" value="NZ_CP116309.1"/>
</dbReference>
<evidence type="ECO:0000313" key="3">
    <source>
        <dbReference type="EMBL" id="RXD48549.1"/>
    </source>
</evidence>
<dbReference type="Proteomes" id="UP000289372">
    <property type="component" value="Unassembled WGS sequence"/>
</dbReference>
<reference evidence="3 5" key="2">
    <citation type="submission" date="2018-02" db="EMBL/GenBank/DDBJ databases">
        <title>Characterization of Xanthomonas diversity in transplant houses and field plants.</title>
        <authorList>
            <person name="Abrahamian P."/>
            <person name="Timilsina S."/>
            <person name="Minsavage G.V."/>
            <person name="Goss E.M."/>
            <person name="Jones J.B."/>
            <person name="Vallad G.E."/>
        </authorList>
    </citation>
    <scope>NUCLEOTIDE SEQUENCE [LARGE SCALE GENOMIC DNA]</scope>
    <source>
        <strain evidence="3 5">GEV2132</strain>
    </source>
</reference>
<evidence type="ECO:0000313" key="4">
    <source>
        <dbReference type="Proteomes" id="UP000035369"/>
    </source>
</evidence>
<dbReference type="Proteomes" id="UP000471082">
    <property type="component" value="Unassembled WGS sequence"/>
</dbReference>
<keyword evidence="4" id="KW-1185">Reference proteome</keyword>
<dbReference type="EMBL" id="JAAGYU010000044">
    <property type="protein sequence ID" value="NEL76827.1"/>
    <property type="molecule type" value="Genomic_DNA"/>
</dbReference>
<dbReference type="EMBL" id="PUUL01000164">
    <property type="protein sequence ID" value="RXD48549.1"/>
    <property type="molecule type" value="Genomic_DNA"/>
</dbReference>
<dbReference type="EMBL" id="JZUY01000036">
    <property type="protein sequence ID" value="KLC07824.1"/>
    <property type="molecule type" value="Genomic_DNA"/>
</dbReference>
<reference evidence="2 6" key="3">
    <citation type="submission" date="2019-11" db="EMBL/GenBank/DDBJ databases">
        <title>Genome-resolved metagenomics to study the prevalence of co-infection and intraspecific heterogeneity among plant pathogen metapopulations.</title>
        <authorList>
            <person name="Newberry E."/>
            <person name="Bhandari R."/>
            <person name="Kemble J."/>
            <person name="Sikora E."/>
            <person name="Potnis N."/>
        </authorList>
    </citation>
    <scope>NUCLEOTIDE SEQUENCE [LARGE SCALE GENOMIC DNA]</scope>
    <source>
        <strain evidence="2">Xp_Tom_Tuscaloosa_18b</strain>
    </source>
</reference>
<evidence type="ECO:0000313" key="2">
    <source>
        <dbReference type="EMBL" id="NEL76827.1"/>
    </source>
</evidence>
<proteinExistence type="predicted"/>
<reference evidence="1 4" key="1">
    <citation type="submission" date="2015-02" db="EMBL/GenBank/DDBJ databases">
        <title>Whole genome sequencing of multiple isolates of three species of pepper and tomato-infecting xanthomonads reveals genetic diversity in field strains and pinpoints effectors responsible for host specificity.</title>
        <authorList>
            <person name="Schwartz A."/>
            <person name="Dahlbeck D."/>
            <person name="Staskawicz B."/>
            <person name="Bart R."/>
            <person name="Potnis N."/>
            <person name="Minsavage G."/>
            <person name="Timilsina S."/>
            <person name="Goss E."/>
            <person name="Jones J."/>
            <person name="Vallad G."/>
            <person name="Barak J."/>
            <person name="Miller S."/>
            <person name="Ritchie D."/>
            <person name="Martins J.Jr."/>
            <person name="Patane J.S."/>
            <person name="Setubal J.C."/>
        </authorList>
    </citation>
    <scope>NUCLEOTIDE SEQUENCE [LARGE SCALE GENOMIC DNA]</scope>
    <source>
        <strain evidence="1 4">Xp3-15</strain>
    </source>
</reference>